<dbReference type="EMBL" id="FN595256">
    <property type="protein sequence ID" value="CBI23373.3"/>
    <property type="molecule type" value="Genomic_DNA"/>
</dbReference>
<accession>D7SYS2</accession>
<keyword evidence="3" id="KW-1185">Reference proteome</keyword>
<keyword evidence="1" id="KW-0472">Membrane</keyword>
<proteinExistence type="predicted"/>
<evidence type="ECO:0000256" key="1">
    <source>
        <dbReference type="SAM" id="Phobius"/>
    </source>
</evidence>
<sequence>MLLSLPGEEASMPWTCGALLLAYSHYYFLVVFLLLQIFHLTFTRSPICRLQLINLQAARSWAWLMCCSSSSNYPSYYKGHRNC</sequence>
<dbReference type="Proteomes" id="UP000009183">
    <property type="component" value="Unassembled WGS sequence, unordered"/>
</dbReference>
<gene>
    <name evidence="2" type="ORF">VIT_00s0225g00200</name>
</gene>
<name>D7SYS2_VITVI</name>
<organism evidence="2 3">
    <name type="scientific">Vitis vinifera</name>
    <name type="common">Grape</name>
    <dbReference type="NCBI Taxonomy" id="29760"/>
    <lineage>
        <taxon>Eukaryota</taxon>
        <taxon>Viridiplantae</taxon>
        <taxon>Streptophyta</taxon>
        <taxon>Embryophyta</taxon>
        <taxon>Tracheophyta</taxon>
        <taxon>Spermatophyta</taxon>
        <taxon>Magnoliopsida</taxon>
        <taxon>eudicotyledons</taxon>
        <taxon>Gunneridae</taxon>
        <taxon>Pentapetalae</taxon>
        <taxon>rosids</taxon>
        <taxon>Vitales</taxon>
        <taxon>Vitaceae</taxon>
        <taxon>Viteae</taxon>
        <taxon>Vitis</taxon>
    </lineage>
</organism>
<keyword evidence="1" id="KW-1133">Transmembrane helix</keyword>
<keyword evidence="1" id="KW-0812">Transmembrane</keyword>
<reference evidence="3" key="1">
    <citation type="journal article" date="2007" name="Nature">
        <title>The grapevine genome sequence suggests ancestral hexaploidization in major angiosperm phyla.</title>
        <authorList>
            <consortium name="The French-Italian Public Consortium for Grapevine Genome Characterization."/>
            <person name="Jaillon O."/>
            <person name="Aury J.-M."/>
            <person name="Noel B."/>
            <person name="Policriti A."/>
            <person name="Clepet C."/>
            <person name="Casagrande A."/>
            <person name="Choisne N."/>
            <person name="Aubourg S."/>
            <person name="Vitulo N."/>
            <person name="Jubin C."/>
            <person name="Vezzi A."/>
            <person name="Legeai F."/>
            <person name="Hugueney P."/>
            <person name="Dasilva C."/>
            <person name="Horner D."/>
            <person name="Mica E."/>
            <person name="Jublot D."/>
            <person name="Poulain J."/>
            <person name="Bruyere C."/>
            <person name="Billault A."/>
            <person name="Segurens B."/>
            <person name="Gouyvenoux M."/>
            <person name="Ugarte E."/>
            <person name="Cattonaro F."/>
            <person name="Anthouard V."/>
            <person name="Vico V."/>
            <person name="Del Fabbro C."/>
            <person name="Alaux M."/>
            <person name="Di Gaspero G."/>
            <person name="Dumas V."/>
            <person name="Felice N."/>
            <person name="Paillard S."/>
            <person name="Juman I."/>
            <person name="Moroldo M."/>
            <person name="Scalabrin S."/>
            <person name="Canaguier A."/>
            <person name="Le Clainche I."/>
            <person name="Malacrida G."/>
            <person name="Durand E."/>
            <person name="Pesole G."/>
            <person name="Laucou V."/>
            <person name="Chatelet P."/>
            <person name="Merdinoglu D."/>
            <person name="Delledonne M."/>
            <person name="Pezzotti M."/>
            <person name="Lecharny A."/>
            <person name="Scarpelli C."/>
            <person name="Artiguenave F."/>
            <person name="Pe M.E."/>
            <person name="Valle G."/>
            <person name="Morgante M."/>
            <person name="Caboche M."/>
            <person name="Adam-Blondon A.-F."/>
            <person name="Weissenbach J."/>
            <person name="Quetier F."/>
            <person name="Wincker P."/>
        </authorList>
    </citation>
    <scope>NUCLEOTIDE SEQUENCE [LARGE SCALE GENOMIC DNA]</scope>
    <source>
        <strain evidence="3">cv. Pinot noir / PN40024</strain>
    </source>
</reference>
<dbReference type="InParanoid" id="D7SYS2"/>
<dbReference type="PaxDb" id="29760-VIT_00s0225g00200.t01"/>
<protein>
    <submittedName>
        <fullName evidence="2">Uncharacterized protein</fullName>
    </submittedName>
</protein>
<dbReference type="AlphaFoldDB" id="D7SYS2"/>
<feature type="transmembrane region" description="Helical" evidence="1">
    <location>
        <begin position="12"/>
        <end position="35"/>
    </location>
</feature>
<evidence type="ECO:0000313" key="2">
    <source>
        <dbReference type="EMBL" id="CBI23373.3"/>
    </source>
</evidence>
<evidence type="ECO:0000313" key="3">
    <source>
        <dbReference type="Proteomes" id="UP000009183"/>
    </source>
</evidence>
<dbReference type="HOGENOM" id="CLU_2547232_0_0_1"/>